<dbReference type="AlphaFoldDB" id="A0A6N0HTS5"/>
<dbReference type="RefSeq" id="WP_174672864.1">
    <property type="nucleotide sequence ID" value="NZ_CP054491.1"/>
</dbReference>
<dbReference type="Proteomes" id="UP000509658">
    <property type="component" value="Chromosome"/>
</dbReference>
<gene>
    <name evidence="1" type="ORF">HUE57_05575</name>
</gene>
<evidence type="ECO:0000313" key="1">
    <source>
        <dbReference type="EMBL" id="QKQ25808.1"/>
    </source>
</evidence>
<dbReference type="KEGG" id="rev:HUE57_05575"/>
<reference evidence="1 2" key="1">
    <citation type="submission" date="2020-05" db="EMBL/GenBank/DDBJ databases">
        <title>Horizontal transmission and recombination maintain forever young bacterial symbiont genomes.</title>
        <authorList>
            <person name="Russell S.L."/>
            <person name="Pepper-Tunick E."/>
            <person name="Svedberg J."/>
            <person name="Byrne A."/>
            <person name="Ruelas Castillo J."/>
            <person name="Vollmers C."/>
            <person name="Beinart R.A."/>
            <person name="Corbett-Detig R."/>
        </authorList>
    </citation>
    <scope>NUCLEOTIDE SEQUENCE [LARGE SCALE GENOMIC DNA]</scope>
    <source>
        <strain evidence="1">Santa_Monica_outfall</strain>
    </source>
</reference>
<sequence>MRQPAVPLQPDTTLSSSVLELTGTGYLSLPKWLLDQTSYNLQMKLNWQGGGLSTQTLLEAATERGERVSVQLVPIDANSFDLRLQFVSRDGVSLSQSVLLSDTTLTSDVWLDIALLFDDASKELKITTVPVGGGSAGESALTIPYATREFDYDTLDIRVGAAVEGGGTPCKT</sequence>
<dbReference type="EMBL" id="CP054491">
    <property type="protein sequence ID" value="QKQ25808.1"/>
    <property type="molecule type" value="Genomic_DNA"/>
</dbReference>
<accession>A0A6N0HTS5</accession>
<organism evidence="1 2">
    <name type="scientific">Candidatus Reidiella endopervernicosa</name>
    <dbReference type="NCBI Taxonomy" id="2738883"/>
    <lineage>
        <taxon>Bacteria</taxon>
        <taxon>Pseudomonadati</taxon>
        <taxon>Pseudomonadota</taxon>
        <taxon>Gammaproteobacteria</taxon>
        <taxon>Candidatus Reidiella</taxon>
    </lineage>
</organism>
<name>A0A6N0HTS5_9GAMM</name>
<protein>
    <submittedName>
        <fullName evidence="1">Uncharacterized protein</fullName>
    </submittedName>
</protein>
<proteinExistence type="predicted"/>
<evidence type="ECO:0000313" key="2">
    <source>
        <dbReference type="Proteomes" id="UP000509658"/>
    </source>
</evidence>
<keyword evidence="2" id="KW-1185">Reference proteome</keyword>